<proteinExistence type="predicted"/>
<reference evidence="3" key="1">
    <citation type="journal article" date="2017" name="Genome Biol.">
        <title>Comparative genomics reveals high biological diversity and specific adaptations in the industrially and medically important fungal genus Aspergillus.</title>
        <authorList>
            <person name="de Vries R.P."/>
            <person name="Riley R."/>
            <person name="Wiebenga A."/>
            <person name="Aguilar-Osorio G."/>
            <person name="Amillis S."/>
            <person name="Uchima C.A."/>
            <person name="Anderluh G."/>
            <person name="Asadollahi M."/>
            <person name="Askin M."/>
            <person name="Barry K."/>
            <person name="Battaglia E."/>
            <person name="Bayram O."/>
            <person name="Benocci T."/>
            <person name="Braus-Stromeyer S.A."/>
            <person name="Caldana C."/>
            <person name="Canovas D."/>
            <person name="Cerqueira G.C."/>
            <person name="Chen F."/>
            <person name="Chen W."/>
            <person name="Choi C."/>
            <person name="Clum A."/>
            <person name="Dos Santos R.A."/>
            <person name="Damasio A.R."/>
            <person name="Diallinas G."/>
            <person name="Emri T."/>
            <person name="Fekete E."/>
            <person name="Flipphi M."/>
            <person name="Freyberg S."/>
            <person name="Gallo A."/>
            <person name="Gournas C."/>
            <person name="Habgood R."/>
            <person name="Hainaut M."/>
            <person name="Harispe M.L."/>
            <person name="Henrissat B."/>
            <person name="Hilden K.S."/>
            <person name="Hope R."/>
            <person name="Hossain A."/>
            <person name="Karabika E."/>
            <person name="Karaffa L."/>
            <person name="Karanyi Z."/>
            <person name="Krasevec N."/>
            <person name="Kuo A."/>
            <person name="Kusch H."/>
            <person name="LaButti K."/>
            <person name="Lagendijk E.L."/>
            <person name="Lapidus A."/>
            <person name="Levasseur A."/>
            <person name="Lindquist E."/>
            <person name="Lipzen A."/>
            <person name="Logrieco A.F."/>
            <person name="MacCabe A."/>
            <person name="Maekelae M.R."/>
            <person name="Malavazi I."/>
            <person name="Melin P."/>
            <person name="Meyer V."/>
            <person name="Mielnichuk N."/>
            <person name="Miskei M."/>
            <person name="Molnar A.P."/>
            <person name="Mule G."/>
            <person name="Ngan C.Y."/>
            <person name="Orejas M."/>
            <person name="Orosz E."/>
            <person name="Ouedraogo J.P."/>
            <person name="Overkamp K.M."/>
            <person name="Park H.-S."/>
            <person name="Perrone G."/>
            <person name="Piumi F."/>
            <person name="Punt P.J."/>
            <person name="Ram A.F."/>
            <person name="Ramon A."/>
            <person name="Rauscher S."/>
            <person name="Record E."/>
            <person name="Riano-Pachon D.M."/>
            <person name="Robert V."/>
            <person name="Roehrig J."/>
            <person name="Ruller R."/>
            <person name="Salamov A."/>
            <person name="Salih N.S."/>
            <person name="Samson R.A."/>
            <person name="Sandor E."/>
            <person name="Sanguinetti M."/>
            <person name="Schuetze T."/>
            <person name="Sepcic K."/>
            <person name="Shelest E."/>
            <person name="Sherlock G."/>
            <person name="Sophianopoulou V."/>
            <person name="Squina F.M."/>
            <person name="Sun H."/>
            <person name="Susca A."/>
            <person name="Todd R.B."/>
            <person name="Tsang A."/>
            <person name="Unkles S.E."/>
            <person name="van de Wiele N."/>
            <person name="van Rossen-Uffink D."/>
            <person name="Oliveira J.V."/>
            <person name="Vesth T.C."/>
            <person name="Visser J."/>
            <person name="Yu J.-H."/>
            <person name="Zhou M."/>
            <person name="Andersen M.R."/>
            <person name="Archer D.B."/>
            <person name="Baker S.E."/>
            <person name="Benoit I."/>
            <person name="Brakhage A.A."/>
            <person name="Braus G.H."/>
            <person name="Fischer R."/>
            <person name="Frisvad J.C."/>
            <person name="Goldman G.H."/>
            <person name="Houbraken J."/>
            <person name="Oakley B."/>
            <person name="Pocsi I."/>
            <person name="Scazzocchio C."/>
            <person name="Seiboth B."/>
            <person name="vanKuyk P.A."/>
            <person name="Wortman J."/>
            <person name="Dyer P.S."/>
            <person name="Grigoriev I.V."/>
        </authorList>
    </citation>
    <scope>NUCLEOTIDE SEQUENCE [LARGE SCALE GENOMIC DNA]</scope>
    <source>
        <strain evidence="3">CBS 583.65</strain>
    </source>
</reference>
<dbReference type="Proteomes" id="UP000184073">
    <property type="component" value="Unassembled WGS sequence"/>
</dbReference>
<accession>A0A1L9Q440</accession>
<feature type="region of interest" description="Disordered" evidence="1">
    <location>
        <begin position="154"/>
        <end position="197"/>
    </location>
</feature>
<dbReference type="GeneID" id="63734177"/>
<dbReference type="EMBL" id="KV878139">
    <property type="protein sequence ID" value="OJJ08448.1"/>
    <property type="molecule type" value="Genomic_DNA"/>
</dbReference>
<keyword evidence="3" id="KW-1185">Reference proteome</keyword>
<evidence type="ECO:0000313" key="3">
    <source>
        <dbReference type="Proteomes" id="UP000184073"/>
    </source>
</evidence>
<feature type="region of interest" description="Disordered" evidence="1">
    <location>
        <begin position="86"/>
        <end position="115"/>
    </location>
</feature>
<dbReference type="AlphaFoldDB" id="A0A1L9Q440"/>
<dbReference type="VEuPathDB" id="FungiDB:ASPVEDRAFT_89666"/>
<protein>
    <submittedName>
        <fullName evidence="2">Uncharacterized protein</fullName>
    </submittedName>
</protein>
<dbReference type="RefSeq" id="XP_040674210.1">
    <property type="nucleotide sequence ID" value="XM_040818666.1"/>
</dbReference>
<feature type="compositionally biased region" description="Acidic residues" evidence="1">
    <location>
        <begin position="175"/>
        <end position="189"/>
    </location>
</feature>
<dbReference type="OrthoDB" id="5380370at2759"/>
<sequence length="305" mass="34777">MENSLYNSFRWLDEDTDIDLSLNNYQQQVATPQSCLPPKRRSSFRRTLSFNSVNLSRKSASLASYGKTPVSSPTIESQPVFTNIASSRSSFSQPTSKSKSRHISQSSTSSIDPSAQYYHDPEARLKLRVFLASPQKFDEAIEFGFPALKEKGSPILDSVQPSSSFRGPKFKGTFLEEDDDDGDDGDDVDMPIRGTKKDPCAEYSRLSYVTESPQGSRDTSFVDNKRDLRISRSEPYPQQQTPNSREMTLRMTLTRPDLRGDSCLTPTTTTEPLPLTHDISEFWEQDADDQSVMKRMWRKFRRRKY</sequence>
<evidence type="ECO:0000313" key="2">
    <source>
        <dbReference type="EMBL" id="OJJ08448.1"/>
    </source>
</evidence>
<evidence type="ECO:0000256" key="1">
    <source>
        <dbReference type="SAM" id="MobiDB-lite"/>
    </source>
</evidence>
<organism evidence="2 3">
    <name type="scientific">Aspergillus versicolor CBS 583.65</name>
    <dbReference type="NCBI Taxonomy" id="1036611"/>
    <lineage>
        <taxon>Eukaryota</taxon>
        <taxon>Fungi</taxon>
        <taxon>Dikarya</taxon>
        <taxon>Ascomycota</taxon>
        <taxon>Pezizomycotina</taxon>
        <taxon>Eurotiomycetes</taxon>
        <taxon>Eurotiomycetidae</taxon>
        <taxon>Eurotiales</taxon>
        <taxon>Aspergillaceae</taxon>
        <taxon>Aspergillus</taxon>
        <taxon>Aspergillus subgen. Nidulantes</taxon>
    </lineage>
</organism>
<gene>
    <name evidence="2" type="ORF">ASPVEDRAFT_89666</name>
</gene>
<feature type="compositionally biased region" description="Low complexity" evidence="1">
    <location>
        <begin position="86"/>
        <end position="114"/>
    </location>
</feature>
<name>A0A1L9Q440_ASPVE</name>